<dbReference type="AlphaFoldDB" id="A0A410P2C8"/>
<dbReference type="Gene3D" id="2.60.40.10">
    <property type="entry name" value="Immunoglobulins"/>
    <property type="match status" value="1"/>
</dbReference>
<dbReference type="InterPro" id="IPR032640">
    <property type="entry name" value="AMPK1_CBM"/>
</dbReference>
<dbReference type="RefSeq" id="WP_128698993.1">
    <property type="nucleotide sequence ID" value="NZ_CP019384.1"/>
</dbReference>
<dbReference type="CDD" id="cd07184">
    <property type="entry name" value="E_set_Isoamylase_like_N"/>
    <property type="match status" value="1"/>
</dbReference>
<gene>
    <name evidence="2" type="ORF">BU251_00695</name>
</gene>
<dbReference type="InterPro" id="IPR014756">
    <property type="entry name" value="Ig_E-set"/>
</dbReference>
<dbReference type="OrthoDB" id="9811945at2"/>
<dbReference type="InterPro" id="IPR013783">
    <property type="entry name" value="Ig-like_fold"/>
</dbReference>
<organism evidence="2 3">
    <name type="scientific">Velamenicoccus archaeovorus</name>
    <dbReference type="NCBI Taxonomy" id="1930593"/>
    <lineage>
        <taxon>Bacteria</taxon>
        <taxon>Pseudomonadati</taxon>
        <taxon>Candidatus Omnitrophota</taxon>
        <taxon>Candidatus Velamenicoccus</taxon>
    </lineage>
</organism>
<dbReference type="Proteomes" id="UP000287243">
    <property type="component" value="Chromosome"/>
</dbReference>
<protein>
    <recommendedName>
        <fullName evidence="1">AMP-activated protein kinase glycogen-binding domain-containing protein</fullName>
    </recommendedName>
</protein>
<evidence type="ECO:0000313" key="2">
    <source>
        <dbReference type="EMBL" id="QAT16357.1"/>
    </source>
</evidence>
<dbReference type="EMBL" id="CP019384">
    <property type="protein sequence ID" value="QAT16357.1"/>
    <property type="molecule type" value="Genomic_DNA"/>
</dbReference>
<evidence type="ECO:0000259" key="1">
    <source>
        <dbReference type="Pfam" id="PF16561"/>
    </source>
</evidence>
<sequence length="93" mass="10155">MAVKKSLASKKIEFKLSAPKANWVGVAGDFNSWKPDSLTAKKDKNGIWRASASVPTGTYEYKFVVDGSWIVDPGCSRRTINSFGSENSVLVVK</sequence>
<keyword evidence="3" id="KW-1185">Reference proteome</keyword>
<reference evidence="2 3" key="1">
    <citation type="submission" date="2017-01" db="EMBL/GenBank/DDBJ databases">
        <title>First insights into the biology of 'candidatus Vampirococcus archaeovorus'.</title>
        <authorList>
            <person name="Kizina J."/>
            <person name="Jordan S."/>
            <person name="Stueber K."/>
            <person name="Reinhardt R."/>
            <person name="Harder J."/>
        </authorList>
    </citation>
    <scope>NUCLEOTIDE SEQUENCE [LARGE SCALE GENOMIC DNA]</scope>
    <source>
        <strain evidence="2 3">LiM</strain>
    </source>
</reference>
<evidence type="ECO:0000313" key="3">
    <source>
        <dbReference type="Proteomes" id="UP000287243"/>
    </source>
</evidence>
<proteinExistence type="predicted"/>
<feature type="domain" description="AMP-activated protein kinase glycogen-binding" evidence="1">
    <location>
        <begin position="20"/>
        <end position="93"/>
    </location>
</feature>
<dbReference type="Pfam" id="PF16561">
    <property type="entry name" value="AMPK1_CBM"/>
    <property type="match status" value="1"/>
</dbReference>
<dbReference type="KEGG" id="vai:BU251_00695"/>
<accession>A0A410P2C8</accession>
<dbReference type="SUPFAM" id="SSF81296">
    <property type="entry name" value="E set domains"/>
    <property type="match status" value="1"/>
</dbReference>
<name>A0A410P2C8_VELA1</name>